<evidence type="ECO:0000259" key="7">
    <source>
        <dbReference type="PROSITE" id="PS50943"/>
    </source>
</evidence>
<dbReference type="SMART" id="SM00530">
    <property type="entry name" value="HTH_XRE"/>
    <property type="match status" value="1"/>
</dbReference>
<evidence type="ECO:0000259" key="8">
    <source>
        <dbReference type="PROSITE" id="PS50977"/>
    </source>
</evidence>
<keyword evidence="2" id="KW-0805">Transcription regulation</keyword>
<dbReference type="InterPro" id="IPR009057">
    <property type="entry name" value="Homeodomain-like_sf"/>
</dbReference>
<dbReference type="RefSeq" id="WP_052333685.1">
    <property type="nucleotide sequence ID" value="NZ_CBYN010000002.1"/>
</dbReference>
<dbReference type="Pfam" id="PF13560">
    <property type="entry name" value="HTH_31"/>
    <property type="match status" value="1"/>
</dbReference>
<protein>
    <submittedName>
        <fullName evidence="9">HTH-type transcriptional regulator AcrR</fullName>
    </submittedName>
</protein>
<dbReference type="CDD" id="cd00093">
    <property type="entry name" value="HTH_XRE"/>
    <property type="match status" value="1"/>
</dbReference>
<name>A0ABY7UKJ1_9CORY</name>
<keyword evidence="1" id="KW-0678">Repressor</keyword>
<dbReference type="SUPFAM" id="SSF47413">
    <property type="entry name" value="lambda repressor-like DNA-binding domains"/>
    <property type="match status" value="1"/>
</dbReference>
<evidence type="ECO:0000256" key="3">
    <source>
        <dbReference type="ARBA" id="ARBA00023125"/>
    </source>
</evidence>
<dbReference type="Gene3D" id="1.10.260.40">
    <property type="entry name" value="lambda repressor-like DNA-binding domains"/>
    <property type="match status" value="1"/>
</dbReference>
<dbReference type="InterPro" id="IPR010982">
    <property type="entry name" value="Lambda_DNA-bd_dom_sf"/>
</dbReference>
<evidence type="ECO:0000256" key="5">
    <source>
        <dbReference type="PROSITE-ProRule" id="PRU00335"/>
    </source>
</evidence>
<feature type="DNA-binding region" description="H-T-H motif" evidence="5">
    <location>
        <begin position="112"/>
        <end position="131"/>
    </location>
</feature>
<evidence type="ECO:0000313" key="10">
    <source>
        <dbReference type="Proteomes" id="UP001218071"/>
    </source>
</evidence>
<accession>A0ABY7UKJ1</accession>
<dbReference type="PROSITE" id="PS50943">
    <property type="entry name" value="HTH_CROC1"/>
    <property type="match status" value="1"/>
</dbReference>
<dbReference type="Pfam" id="PF00440">
    <property type="entry name" value="TetR_N"/>
    <property type="match status" value="1"/>
</dbReference>
<feature type="domain" description="HTH tetR-type" evidence="8">
    <location>
        <begin position="89"/>
        <end position="149"/>
    </location>
</feature>
<dbReference type="InterPro" id="IPR050109">
    <property type="entry name" value="HTH-type_TetR-like_transc_reg"/>
</dbReference>
<dbReference type="PRINTS" id="PR00455">
    <property type="entry name" value="HTHTETR"/>
</dbReference>
<keyword evidence="3 5" id="KW-0238">DNA-binding</keyword>
<dbReference type="Pfam" id="PF13977">
    <property type="entry name" value="TetR_C_6"/>
    <property type="match status" value="1"/>
</dbReference>
<reference evidence="9 10" key="1">
    <citation type="submission" date="2020-10" db="EMBL/GenBank/DDBJ databases">
        <title>Complete genome sequence of Corynebacterium jeddahense DSM 45997, type strain of Corynebacterium jeddahense.</title>
        <authorList>
            <person name="Busche T."/>
            <person name="Kalinowski J."/>
            <person name="Ruckert C."/>
        </authorList>
    </citation>
    <scope>NUCLEOTIDE SEQUENCE [LARGE SCALE GENOMIC DNA]</scope>
    <source>
        <strain evidence="9 10">DSM 45997</strain>
    </source>
</reference>
<dbReference type="SUPFAM" id="SSF48498">
    <property type="entry name" value="Tetracyclin repressor-like, C-terminal domain"/>
    <property type="match status" value="1"/>
</dbReference>
<dbReference type="PROSITE" id="PS50977">
    <property type="entry name" value="HTH_TETR_2"/>
    <property type="match status" value="1"/>
</dbReference>
<proteinExistence type="predicted"/>
<evidence type="ECO:0000256" key="2">
    <source>
        <dbReference type="ARBA" id="ARBA00023015"/>
    </source>
</evidence>
<dbReference type="EMBL" id="CP063194">
    <property type="protein sequence ID" value="WCZ38818.1"/>
    <property type="molecule type" value="Genomic_DNA"/>
</dbReference>
<organism evidence="9 10">
    <name type="scientific">Corynebacterium jeddahense</name>
    <dbReference type="NCBI Taxonomy" id="1414719"/>
    <lineage>
        <taxon>Bacteria</taxon>
        <taxon>Bacillati</taxon>
        <taxon>Actinomycetota</taxon>
        <taxon>Actinomycetes</taxon>
        <taxon>Mycobacteriales</taxon>
        <taxon>Corynebacteriaceae</taxon>
        <taxon>Corynebacterium</taxon>
    </lineage>
</organism>
<feature type="domain" description="HTH cro/C1-type" evidence="7">
    <location>
        <begin position="11"/>
        <end position="64"/>
    </location>
</feature>
<dbReference type="Proteomes" id="UP001218071">
    <property type="component" value="Chromosome"/>
</dbReference>
<feature type="region of interest" description="Disordered" evidence="6">
    <location>
        <begin position="64"/>
        <end position="91"/>
    </location>
</feature>
<keyword evidence="4" id="KW-0804">Transcription</keyword>
<gene>
    <name evidence="9" type="primary">acrR</name>
    <name evidence="9" type="ORF">CJEDD_06060</name>
</gene>
<dbReference type="InterPro" id="IPR001387">
    <property type="entry name" value="Cro/C1-type_HTH"/>
</dbReference>
<keyword evidence="10" id="KW-1185">Reference proteome</keyword>
<dbReference type="InterPro" id="IPR001647">
    <property type="entry name" value="HTH_TetR"/>
</dbReference>
<dbReference type="SUPFAM" id="SSF46689">
    <property type="entry name" value="Homeodomain-like"/>
    <property type="match status" value="1"/>
</dbReference>
<dbReference type="PANTHER" id="PTHR30055:SF200">
    <property type="entry name" value="HTH-TYPE TRANSCRIPTIONAL REPRESSOR BDCR"/>
    <property type="match status" value="1"/>
</dbReference>
<dbReference type="InterPro" id="IPR039538">
    <property type="entry name" value="BetI_C"/>
</dbReference>
<evidence type="ECO:0000256" key="4">
    <source>
        <dbReference type="ARBA" id="ARBA00023163"/>
    </source>
</evidence>
<evidence type="ECO:0000256" key="6">
    <source>
        <dbReference type="SAM" id="MobiDB-lite"/>
    </source>
</evidence>
<dbReference type="InterPro" id="IPR036271">
    <property type="entry name" value="Tet_transcr_reg_TetR-rel_C_sf"/>
</dbReference>
<evidence type="ECO:0000256" key="1">
    <source>
        <dbReference type="ARBA" id="ARBA00022491"/>
    </source>
</evidence>
<evidence type="ECO:0000313" key="9">
    <source>
        <dbReference type="EMBL" id="WCZ38818.1"/>
    </source>
</evidence>
<dbReference type="Gene3D" id="1.10.357.10">
    <property type="entry name" value="Tetracycline Repressor, domain 2"/>
    <property type="match status" value="1"/>
</dbReference>
<dbReference type="PANTHER" id="PTHR30055">
    <property type="entry name" value="HTH-TYPE TRANSCRIPTIONAL REGULATOR RUTR"/>
    <property type="match status" value="1"/>
</dbReference>
<sequence>MVSSQPHFTARAAIQAAGLKHRDVAAALGIDASKLSKSLSGVRKFNPEELRRLAEITGVDAECLQSPPTYPGSDEQAHPNPRTSGEEHARRKRHIVDAAWPLFTARGYHAVTVADIAAAAGMSTSAVHYYFPAKNDVFIETLGVCVQRAALRRAFVHDIADPAERLLRFAEVQLDGSPESMREWTTWAQFWASALAFSDAQQATAAAYAQWQQGLRDIVEDGIAAGRFYQGNPEDMVNAVTAMLDGFGVRMLSGVLTAQQARDAVTAYLRTWLLPQEQPAAAY</sequence>